<evidence type="ECO:0000313" key="2">
    <source>
        <dbReference type="EMBL" id="MBP2056255.1"/>
    </source>
</evidence>
<evidence type="ECO:0000313" key="4">
    <source>
        <dbReference type="Proteomes" id="UP001519309"/>
    </source>
</evidence>
<proteinExistence type="predicted"/>
<organism evidence="1 3">
    <name type="scientific">Streptomyces griseochromogenes</name>
    <dbReference type="NCBI Taxonomy" id="68214"/>
    <lineage>
        <taxon>Bacteria</taxon>
        <taxon>Bacillati</taxon>
        <taxon>Actinomycetota</taxon>
        <taxon>Actinomycetes</taxon>
        <taxon>Kitasatosporales</taxon>
        <taxon>Streptomycetaceae</taxon>
        <taxon>Streptomyces</taxon>
    </lineage>
</organism>
<evidence type="ECO:0000313" key="3">
    <source>
        <dbReference type="Proteomes" id="UP000092659"/>
    </source>
</evidence>
<dbReference type="EMBL" id="CP016279">
    <property type="protein sequence ID" value="ANP52045.1"/>
    <property type="molecule type" value="Genomic_DNA"/>
</dbReference>
<protein>
    <recommendedName>
        <fullName evidence="5">IrrE N-terminal-like domain-containing protein</fullName>
    </recommendedName>
</protein>
<evidence type="ECO:0008006" key="5">
    <source>
        <dbReference type="Google" id="ProtNLM"/>
    </source>
</evidence>
<dbReference type="KEGG" id="sgs:AVL59_22915"/>
<keyword evidence="4" id="KW-1185">Reference proteome</keyword>
<reference evidence="2 4" key="2">
    <citation type="submission" date="2021-03" db="EMBL/GenBank/DDBJ databases">
        <title>Genomic Encyclopedia of Type Strains, Phase IV (KMG-IV): sequencing the most valuable type-strain genomes for metagenomic binning, comparative biology and taxonomic classification.</title>
        <authorList>
            <person name="Goeker M."/>
        </authorList>
    </citation>
    <scope>NUCLEOTIDE SEQUENCE [LARGE SCALE GENOMIC DNA]</scope>
    <source>
        <strain evidence="2 4">DSM 40499</strain>
    </source>
</reference>
<dbReference type="Proteomes" id="UP001519309">
    <property type="component" value="Unassembled WGS sequence"/>
</dbReference>
<dbReference type="AlphaFoldDB" id="A0A1B1AZQ9"/>
<dbReference type="OrthoDB" id="4144896at2"/>
<dbReference type="STRING" id="68214.AVL59_22915"/>
<dbReference type="RefSeq" id="WP_067307513.1">
    <property type="nucleotide sequence ID" value="NZ_CP016279.1"/>
</dbReference>
<name>A0A1B1AZQ9_9ACTN</name>
<gene>
    <name evidence="1" type="ORF">AVL59_22915</name>
    <name evidence="2" type="ORF">J2Z21_009273</name>
</gene>
<accession>A0A1B1AZQ9</accession>
<evidence type="ECO:0000313" key="1">
    <source>
        <dbReference type="EMBL" id="ANP52045.1"/>
    </source>
</evidence>
<dbReference type="Proteomes" id="UP000092659">
    <property type="component" value="Chromosome"/>
</dbReference>
<reference evidence="1 3" key="1">
    <citation type="submission" date="2016-06" db="EMBL/GenBank/DDBJ databases">
        <title>Complete genome sequence of Streptomyces griseochromogenes ATCC 14511, the Blasticidin S producer.</title>
        <authorList>
            <person name="Wu L."/>
        </authorList>
    </citation>
    <scope>NUCLEOTIDE SEQUENCE [LARGE SCALE GENOMIC DNA]</scope>
    <source>
        <strain evidence="1 3">ATCC 14511</strain>
    </source>
</reference>
<dbReference type="EMBL" id="JAGGLP010000043">
    <property type="protein sequence ID" value="MBP2056255.1"/>
    <property type="molecule type" value="Genomic_DNA"/>
</dbReference>
<sequence>MNDKELRRYCALVVQKLEIPERADVNALCDRLEDLRDRPISLLEVAMPTGSGRPCGLWVATDEEDYILYQKYTTQAHQQHIVRHELGHMVCGHEAAPVMPDEVVRLLMPTLRPELVRSVLGRTQYSNEEEKAAELVASLMPVEAVATGHRLSENLAPGMANLITHLGRSLERPDK</sequence>